<accession>A0A3D8GTS1</accession>
<dbReference type="InterPro" id="IPR036388">
    <property type="entry name" value="WH-like_DNA-bd_sf"/>
</dbReference>
<dbReference type="Pfam" id="PF00294">
    <property type="entry name" value="PfkB"/>
    <property type="match status" value="1"/>
</dbReference>
<keyword evidence="1" id="KW-0808">Transferase</keyword>
<dbReference type="GO" id="GO:0016301">
    <property type="term" value="F:kinase activity"/>
    <property type="evidence" value="ECO:0007669"/>
    <property type="project" value="UniProtKB-KW"/>
</dbReference>
<protein>
    <submittedName>
        <fullName evidence="4">Carbohydrate kinase</fullName>
    </submittedName>
</protein>
<dbReference type="CDD" id="cd01941">
    <property type="entry name" value="YeiC_kinase_like"/>
    <property type="match status" value="1"/>
</dbReference>
<evidence type="ECO:0000313" key="4">
    <source>
        <dbReference type="EMBL" id="RDU37870.1"/>
    </source>
</evidence>
<dbReference type="InterPro" id="IPR011611">
    <property type="entry name" value="PfkB_dom"/>
</dbReference>
<dbReference type="AlphaFoldDB" id="A0A3D8GTS1"/>
<dbReference type="SUPFAM" id="SSF53613">
    <property type="entry name" value="Ribokinase-like"/>
    <property type="match status" value="1"/>
</dbReference>
<reference evidence="4 5" key="1">
    <citation type="submission" date="2018-07" db="EMBL/GenBank/DDBJ databases">
        <title>Bacillus sp. YLB-04 draft genome sequence.</title>
        <authorList>
            <person name="Yu L."/>
            <person name="Tang X."/>
        </authorList>
    </citation>
    <scope>NUCLEOTIDE SEQUENCE [LARGE SCALE GENOMIC DNA]</scope>
    <source>
        <strain evidence="4 5">YLB-04</strain>
    </source>
</reference>
<dbReference type="PANTHER" id="PTHR42909:SF4">
    <property type="entry name" value="CARBOHYDRATE KINASE, PFKB FAMILY"/>
    <property type="match status" value="1"/>
</dbReference>
<evidence type="ECO:0000256" key="2">
    <source>
        <dbReference type="ARBA" id="ARBA00022777"/>
    </source>
</evidence>
<comment type="caution">
    <text evidence="4">The sequence shown here is derived from an EMBL/GenBank/DDBJ whole genome shotgun (WGS) entry which is preliminary data.</text>
</comment>
<dbReference type="GO" id="GO:0016798">
    <property type="term" value="F:hydrolase activity, acting on glycosyl bonds"/>
    <property type="evidence" value="ECO:0007669"/>
    <property type="project" value="TreeGrafter"/>
</dbReference>
<dbReference type="Proteomes" id="UP000257144">
    <property type="component" value="Unassembled WGS sequence"/>
</dbReference>
<evidence type="ECO:0000313" key="5">
    <source>
        <dbReference type="Proteomes" id="UP000257144"/>
    </source>
</evidence>
<dbReference type="SUPFAM" id="SSF46785">
    <property type="entry name" value="Winged helix' DNA-binding domain"/>
    <property type="match status" value="1"/>
</dbReference>
<dbReference type="InterPro" id="IPR002173">
    <property type="entry name" value="Carboh/pur_kinase_PfkB_CS"/>
</dbReference>
<dbReference type="GO" id="GO:0005737">
    <property type="term" value="C:cytoplasm"/>
    <property type="evidence" value="ECO:0007669"/>
    <property type="project" value="TreeGrafter"/>
</dbReference>
<dbReference type="InterPro" id="IPR029056">
    <property type="entry name" value="Ribokinase-like"/>
</dbReference>
<dbReference type="PANTHER" id="PTHR42909">
    <property type="entry name" value="ZGC:136858"/>
    <property type="match status" value="1"/>
</dbReference>
<evidence type="ECO:0000259" key="3">
    <source>
        <dbReference type="Pfam" id="PF00294"/>
    </source>
</evidence>
<dbReference type="EMBL" id="QNQT01000002">
    <property type="protein sequence ID" value="RDU37870.1"/>
    <property type="molecule type" value="Genomic_DNA"/>
</dbReference>
<name>A0A3D8GTS1_9BACI</name>
<keyword evidence="2 4" id="KW-0418">Kinase</keyword>
<dbReference type="Gene3D" id="3.40.1190.20">
    <property type="match status" value="1"/>
</dbReference>
<dbReference type="PROSITE" id="PS00583">
    <property type="entry name" value="PFKB_KINASES_1"/>
    <property type="match status" value="1"/>
</dbReference>
<evidence type="ECO:0000256" key="1">
    <source>
        <dbReference type="ARBA" id="ARBA00022679"/>
    </source>
</evidence>
<gene>
    <name evidence="4" type="ORF">DRW41_08620</name>
</gene>
<dbReference type="Gene3D" id="1.10.10.10">
    <property type="entry name" value="Winged helix-like DNA-binding domain superfamily/Winged helix DNA-binding domain"/>
    <property type="match status" value="1"/>
</dbReference>
<dbReference type="PROSITE" id="PS00584">
    <property type="entry name" value="PFKB_KINASES_2"/>
    <property type="match status" value="1"/>
</dbReference>
<sequence>MANDLTRNEKLVLEMVRANPFISQEELSELMGIPMTSITGSISELIKKDYVLGKAFVLNETSPIICIGGANVDRKFYAKEEITNETSNPVKSSTSVGGVARNIAENLGRLGEEVLLLSARGNDSEWDMIYELSSPFMNLEHVTPFENSSTGSYTAVLDKNGDLTVALADMDIYESITPELLIKNSNLLRKAKCIVVDLNCPGETIDFLSGFTSKYHIPLIVIPVSGPKMNRLPKNLNALSWLIVNRDETETYMDMKIDDERDWKEAVKKWLELGVKNVIITNGSKGVMAGFENGEIRYYPAIKTPTVVDVTGAGDSFCSGVVYSWLQKKDLDYIIKSGLVNAHKTIMSKYTVRQELSQQQFNLDMEEFQNETVY</sequence>
<keyword evidence="5" id="KW-1185">Reference proteome</keyword>
<dbReference type="GO" id="GO:0004730">
    <property type="term" value="F:pseudouridylate synthase activity"/>
    <property type="evidence" value="ECO:0007669"/>
    <property type="project" value="TreeGrafter"/>
</dbReference>
<proteinExistence type="predicted"/>
<organism evidence="4 5">
    <name type="scientific">Neobacillus piezotolerans</name>
    <dbReference type="NCBI Taxonomy" id="2259171"/>
    <lineage>
        <taxon>Bacteria</taxon>
        <taxon>Bacillati</taxon>
        <taxon>Bacillota</taxon>
        <taxon>Bacilli</taxon>
        <taxon>Bacillales</taxon>
        <taxon>Bacillaceae</taxon>
        <taxon>Neobacillus</taxon>
    </lineage>
</organism>
<feature type="domain" description="Carbohydrate kinase PfkB" evidence="3">
    <location>
        <begin position="64"/>
        <end position="349"/>
    </location>
</feature>
<dbReference type="OrthoDB" id="9806249at2"/>
<dbReference type="InterPro" id="IPR036390">
    <property type="entry name" value="WH_DNA-bd_sf"/>
</dbReference>